<organism evidence="8 9">
    <name type="scientific">Glutamicibacter arilaitensis</name>
    <dbReference type="NCBI Taxonomy" id="256701"/>
    <lineage>
        <taxon>Bacteria</taxon>
        <taxon>Bacillati</taxon>
        <taxon>Actinomycetota</taxon>
        <taxon>Actinomycetes</taxon>
        <taxon>Micrococcales</taxon>
        <taxon>Micrococcaceae</taxon>
        <taxon>Glutamicibacter</taxon>
    </lineage>
</organism>
<feature type="transmembrane region" description="Helical" evidence="6">
    <location>
        <begin position="68"/>
        <end position="86"/>
    </location>
</feature>
<comment type="subcellular location">
    <subcellularLocation>
        <location evidence="1">Cell membrane</location>
        <topology evidence="1">Multi-pass membrane protein</topology>
    </subcellularLocation>
</comment>
<keyword evidence="5 6" id="KW-0472">Membrane</keyword>
<dbReference type="InterPro" id="IPR023845">
    <property type="entry name" value="DUF3817_TM"/>
</dbReference>
<dbReference type="AlphaFoldDB" id="A0A2N7S453"/>
<dbReference type="PANTHER" id="PTHR40077">
    <property type="entry name" value="MEMBRANE PROTEIN-RELATED"/>
    <property type="match status" value="1"/>
</dbReference>
<evidence type="ECO:0000256" key="4">
    <source>
        <dbReference type="ARBA" id="ARBA00022989"/>
    </source>
</evidence>
<dbReference type="PANTHER" id="PTHR40077:SF1">
    <property type="entry name" value="MEMBRANE PROTEIN"/>
    <property type="match status" value="1"/>
</dbReference>
<keyword evidence="3 6" id="KW-0812">Transmembrane</keyword>
<evidence type="ECO:0000313" key="8">
    <source>
        <dbReference type="EMBL" id="PMQ20936.1"/>
    </source>
</evidence>
<dbReference type="OMA" id="HGFVFLC"/>
<reference evidence="8 9" key="1">
    <citation type="journal article" date="2017" name="Elife">
        <title>Extensive horizontal gene transfer in cheese-associated bacteria.</title>
        <authorList>
            <person name="Bonham K.S."/>
            <person name="Wolfe B.E."/>
            <person name="Dutton R.J."/>
        </authorList>
    </citation>
    <scope>NUCLEOTIDE SEQUENCE [LARGE SCALE GENOMIC DNA]</scope>
    <source>
        <strain evidence="8 9">JB182</strain>
    </source>
</reference>
<evidence type="ECO:0000256" key="6">
    <source>
        <dbReference type="SAM" id="Phobius"/>
    </source>
</evidence>
<dbReference type="EMBL" id="PNQX01000001">
    <property type="protein sequence ID" value="PMQ20936.1"/>
    <property type="molecule type" value="Genomic_DNA"/>
</dbReference>
<keyword evidence="2" id="KW-1003">Cell membrane</keyword>
<keyword evidence="4 6" id="KW-1133">Transmembrane helix</keyword>
<feature type="transmembrane region" description="Helical" evidence="6">
    <location>
        <begin position="126"/>
        <end position="147"/>
    </location>
</feature>
<sequence length="153" mass="16978">MTPSSLYRTVARAEAVTWTMLIIALILKYGVKIGDWPVSIAGFIHGFVFLTYATMAVLIGMNQRWRKGLIVGAAATAVVPFLTIPFDKWLERNGKLEGPWRTAATDHPDDRKWTDATMRWLVARPLLTTVLLFIVIVAIFATMLVVGPPGGEH</sequence>
<gene>
    <name evidence="8" type="ORF">CIK84_04950</name>
</gene>
<name>A0A2N7S453_9MICC</name>
<dbReference type="GeneID" id="303185249"/>
<evidence type="ECO:0000259" key="7">
    <source>
        <dbReference type="Pfam" id="PF12823"/>
    </source>
</evidence>
<dbReference type="NCBIfam" id="TIGR03954">
    <property type="entry name" value="integ_memb_HG"/>
    <property type="match status" value="1"/>
</dbReference>
<dbReference type="Pfam" id="PF12823">
    <property type="entry name" value="DUF3817"/>
    <property type="match status" value="1"/>
</dbReference>
<feature type="domain" description="DUF3817" evidence="7">
    <location>
        <begin position="6"/>
        <end position="92"/>
    </location>
</feature>
<proteinExistence type="predicted"/>
<evidence type="ECO:0000256" key="1">
    <source>
        <dbReference type="ARBA" id="ARBA00004651"/>
    </source>
</evidence>
<comment type="caution">
    <text evidence="8">The sequence shown here is derived from an EMBL/GenBank/DDBJ whole genome shotgun (WGS) entry which is preliminary data.</text>
</comment>
<evidence type="ECO:0000256" key="3">
    <source>
        <dbReference type="ARBA" id="ARBA00022692"/>
    </source>
</evidence>
<feature type="transmembrane region" description="Helical" evidence="6">
    <location>
        <begin position="43"/>
        <end position="61"/>
    </location>
</feature>
<evidence type="ECO:0000256" key="2">
    <source>
        <dbReference type="ARBA" id="ARBA00022475"/>
    </source>
</evidence>
<protein>
    <submittedName>
        <fullName evidence="8">DUF3817 domain-containing protein</fullName>
    </submittedName>
</protein>
<evidence type="ECO:0000256" key="5">
    <source>
        <dbReference type="ARBA" id="ARBA00023136"/>
    </source>
</evidence>
<accession>A0A2N7S453</accession>
<evidence type="ECO:0000313" key="9">
    <source>
        <dbReference type="Proteomes" id="UP000235739"/>
    </source>
</evidence>
<feature type="transmembrane region" description="Helical" evidence="6">
    <location>
        <begin position="12"/>
        <end position="31"/>
    </location>
</feature>
<dbReference type="GO" id="GO:0005886">
    <property type="term" value="C:plasma membrane"/>
    <property type="evidence" value="ECO:0007669"/>
    <property type="project" value="UniProtKB-SubCell"/>
</dbReference>
<dbReference type="Proteomes" id="UP000235739">
    <property type="component" value="Unassembled WGS sequence"/>
</dbReference>
<dbReference type="RefSeq" id="WP_013349001.1">
    <property type="nucleotide sequence ID" value="NZ_JABUYH010000001.1"/>
</dbReference>